<reference evidence="1 2" key="1">
    <citation type="submission" date="2018-03" db="EMBL/GenBank/DDBJ databases">
        <title>Genome assembly of novel Miniimonas species PCH200.</title>
        <authorList>
            <person name="Thakur V."/>
            <person name="Kumar V."/>
            <person name="Singh D."/>
        </authorList>
    </citation>
    <scope>NUCLEOTIDE SEQUENCE [LARGE SCALE GENOMIC DNA]</scope>
    <source>
        <strain evidence="1 2">PCH200</strain>
    </source>
</reference>
<protein>
    <submittedName>
        <fullName evidence="1">Uncharacterized protein</fullName>
    </submittedName>
</protein>
<name>A0A2U1ZV74_9MICO</name>
<dbReference type="AlphaFoldDB" id="A0A2U1ZV74"/>
<keyword evidence="2" id="KW-1185">Reference proteome</keyword>
<evidence type="ECO:0000313" key="2">
    <source>
        <dbReference type="Proteomes" id="UP000245166"/>
    </source>
</evidence>
<evidence type="ECO:0000313" key="1">
    <source>
        <dbReference type="EMBL" id="PWD50886.1"/>
    </source>
</evidence>
<accession>A0A2U1ZV74</accession>
<gene>
    <name evidence="1" type="ORF">C8046_09710</name>
</gene>
<dbReference type="RefSeq" id="WP_109229268.1">
    <property type="nucleotide sequence ID" value="NZ_PYHR01000002.1"/>
</dbReference>
<comment type="caution">
    <text evidence="1">The sequence shown here is derived from an EMBL/GenBank/DDBJ whole genome shotgun (WGS) entry which is preliminary data.</text>
</comment>
<dbReference type="Proteomes" id="UP000245166">
    <property type="component" value="Unassembled WGS sequence"/>
</dbReference>
<dbReference type="OrthoDB" id="5112028at2"/>
<organism evidence="1 2">
    <name type="scientific">Serinibacter arcticus</name>
    <dbReference type="NCBI Taxonomy" id="1655435"/>
    <lineage>
        <taxon>Bacteria</taxon>
        <taxon>Bacillati</taxon>
        <taxon>Actinomycetota</taxon>
        <taxon>Actinomycetes</taxon>
        <taxon>Micrococcales</taxon>
        <taxon>Beutenbergiaceae</taxon>
        <taxon>Serinibacter</taxon>
    </lineage>
</organism>
<sequence length="159" mass="16420">MGHNLNLVHLEGAGVQDLARLGLVPTGEIRTGDDATSLLAPGPAAHVTPRGLLVADALMTVADRQAELAVALGTTVVSVLVASTGDVYSLAVATADGDHRHVVDSQGERVMDEGRPLPEEAGIDALDEDSTLGLLERLTGVRLDGDLLAGDFEVLAERA</sequence>
<proteinExistence type="predicted"/>
<dbReference type="EMBL" id="PYHR01000002">
    <property type="protein sequence ID" value="PWD50886.1"/>
    <property type="molecule type" value="Genomic_DNA"/>
</dbReference>